<accession>A0A1D8GPH1</accession>
<organism evidence="1 2">
    <name type="scientific">Geosporobacter ferrireducens</name>
    <dbReference type="NCBI Taxonomy" id="1424294"/>
    <lineage>
        <taxon>Bacteria</taxon>
        <taxon>Bacillati</taxon>
        <taxon>Bacillota</taxon>
        <taxon>Clostridia</taxon>
        <taxon>Peptostreptococcales</taxon>
        <taxon>Thermotaleaceae</taxon>
        <taxon>Geosporobacter</taxon>
    </lineage>
</organism>
<proteinExistence type="predicted"/>
<name>A0A1D8GPH1_9FIRM</name>
<dbReference type="KEGG" id="gfe:Gferi_26540"/>
<keyword evidence="2" id="KW-1185">Reference proteome</keyword>
<evidence type="ECO:0000313" key="2">
    <source>
        <dbReference type="Proteomes" id="UP000095743"/>
    </source>
</evidence>
<reference evidence="1 2" key="1">
    <citation type="submission" date="2016-09" db="EMBL/GenBank/DDBJ databases">
        <title>Genomic analysis reveals versatility of anaerobic energy metabolism of Geosporobacter ferrireducens IRF9 of phylum Firmicutes.</title>
        <authorList>
            <person name="Kim S.-J."/>
        </authorList>
    </citation>
    <scope>NUCLEOTIDE SEQUENCE [LARGE SCALE GENOMIC DNA]</scope>
    <source>
        <strain evidence="1 2">IRF9</strain>
    </source>
</reference>
<evidence type="ECO:0000313" key="1">
    <source>
        <dbReference type="EMBL" id="AOT72803.1"/>
    </source>
</evidence>
<dbReference type="Proteomes" id="UP000095743">
    <property type="component" value="Chromosome"/>
</dbReference>
<dbReference type="RefSeq" id="WP_069981112.1">
    <property type="nucleotide sequence ID" value="NZ_CP017269.1"/>
</dbReference>
<dbReference type="EMBL" id="CP017269">
    <property type="protein sequence ID" value="AOT72803.1"/>
    <property type="molecule type" value="Genomic_DNA"/>
</dbReference>
<gene>
    <name evidence="1" type="ORF">Gferi_26540</name>
</gene>
<sequence length="406" mass="48908">MTKYEFPWREKNIDFKNYIIEERKKYDELYLDDDFNFWRDNSGNLEEREYICLKATFCGIDSKRFVEYYEYFKDDDNEVYSSNVEVIKKNKEAIARLQQIDFVEVLKDDFFKDVFFEDESVEDDAEKFDYTVISEFLIPKDIGIMEGLNIDQIVNQWVIYIADTCNLILKDYSIEYIRRITLKNVLYDNVNDLFNLLSVLGYKVENKPYKIHLDKFICREEDQFLNDYLEERRSYHNEIQRNFHFKKNEELEAYFDNSYEIDGRQEYLYFEAICARVDAKEFFHYSHLSDEEYLNEMREAGYKVKDIEGIGYLDIEEETVGHIGEFTVISKFNLPKNTNILKGVSIASIIDQWAKYIEKAGNIKLMYYDITYQDCSYRKNKRVNSEPYKVNDLFHILNVLGYQITK</sequence>
<protein>
    <submittedName>
        <fullName evidence="1">Uncharacterized protein</fullName>
    </submittedName>
</protein>
<dbReference type="AlphaFoldDB" id="A0A1D8GPH1"/>